<evidence type="ECO:0000256" key="1">
    <source>
        <dbReference type="SAM" id="MobiDB-lite"/>
    </source>
</evidence>
<keyword evidence="5" id="KW-1185">Reference proteome</keyword>
<dbReference type="AlphaFoldDB" id="A0A7W7MIK9"/>
<proteinExistence type="predicted"/>
<dbReference type="NCBIfam" id="NF047509">
    <property type="entry name" value="Rv3131_FMN_oxido"/>
    <property type="match status" value="1"/>
</dbReference>
<evidence type="ECO:0000313" key="4">
    <source>
        <dbReference type="Proteomes" id="UP000590511"/>
    </source>
</evidence>
<evidence type="ECO:0000313" key="2">
    <source>
        <dbReference type="EMBL" id="GIE41125.1"/>
    </source>
</evidence>
<feature type="region of interest" description="Disordered" evidence="1">
    <location>
        <begin position="194"/>
        <end position="220"/>
    </location>
</feature>
<dbReference type="Proteomes" id="UP000631312">
    <property type="component" value="Unassembled WGS sequence"/>
</dbReference>
<evidence type="ECO:0000313" key="5">
    <source>
        <dbReference type="Proteomes" id="UP000631312"/>
    </source>
</evidence>
<dbReference type="EMBL" id="JACHNC010000001">
    <property type="protein sequence ID" value="MBB4751516.1"/>
    <property type="molecule type" value="Genomic_DNA"/>
</dbReference>
<dbReference type="EMBL" id="BOMP01000060">
    <property type="protein sequence ID" value="GIE41125.1"/>
    <property type="molecule type" value="Genomic_DNA"/>
</dbReference>
<organism evidence="3 4">
    <name type="scientific">Actinoplanes lobatus</name>
    <dbReference type="NCBI Taxonomy" id="113568"/>
    <lineage>
        <taxon>Bacteria</taxon>
        <taxon>Bacillati</taxon>
        <taxon>Actinomycetota</taxon>
        <taxon>Actinomycetes</taxon>
        <taxon>Micromonosporales</taxon>
        <taxon>Micromonosporaceae</taxon>
        <taxon>Actinoplanes</taxon>
    </lineage>
</organism>
<dbReference type="Gene3D" id="3.40.109.10">
    <property type="entry name" value="NADH Oxidase"/>
    <property type="match status" value="1"/>
</dbReference>
<comment type="caution">
    <text evidence="3">The sequence shown here is derived from an EMBL/GenBank/DDBJ whole genome shotgun (WGS) entry which is preliminary data.</text>
</comment>
<protein>
    <submittedName>
        <fullName evidence="3">Nitroreductase</fullName>
    </submittedName>
</protein>
<dbReference type="RefSeq" id="WP_188123539.1">
    <property type="nucleotide sequence ID" value="NZ_BOMP01000060.1"/>
</dbReference>
<reference evidence="2 5" key="2">
    <citation type="submission" date="2021-01" db="EMBL/GenBank/DDBJ databases">
        <title>Whole genome shotgun sequence of Actinoplanes lobatus NBRC 12513.</title>
        <authorList>
            <person name="Komaki H."/>
            <person name="Tamura T."/>
        </authorList>
    </citation>
    <scope>NUCLEOTIDE SEQUENCE [LARGE SCALE GENOMIC DNA]</scope>
    <source>
        <strain evidence="2 5">NBRC 12513</strain>
    </source>
</reference>
<reference evidence="3 4" key="1">
    <citation type="submission" date="2020-08" db="EMBL/GenBank/DDBJ databases">
        <title>Sequencing the genomes of 1000 actinobacteria strains.</title>
        <authorList>
            <person name="Klenk H.-P."/>
        </authorList>
    </citation>
    <scope>NUCLEOTIDE SEQUENCE [LARGE SCALE GENOMIC DNA]</scope>
    <source>
        <strain evidence="3 4">DSM 43150</strain>
    </source>
</reference>
<dbReference type="GO" id="GO:0016491">
    <property type="term" value="F:oxidoreductase activity"/>
    <property type="evidence" value="ECO:0007669"/>
    <property type="project" value="InterPro"/>
</dbReference>
<evidence type="ECO:0000313" key="3">
    <source>
        <dbReference type="EMBL" id="MBB4751516.1"/>
    </source>
</evidence>
<dbReference type="Proteomes" id="UP000590511">
    <property type="component" value="Unassembled WGS sequence"/>
</dbReference>
<dbReference type="SUPFAM" id="SSF55469">
    <property type="entry name" value="FMN-dependent nitroreductase-like"/>
    <property type="match status" value="2"/>
</dbReference>
<name>A0A7W7MIK9_9ACTN</name>
<dbReference type="InterPro" id="IPR000415">
    <property type="entry name" value="Nitroreductase-like"/>
</dbReference>
<gene>
    <name evidence="2" type="ORF">Alo02nite_40230</name>
    <name evidence="3" type="ORF">BJ964_005677</name>
</gene>
<sequence>MVRIGPDTAEFLVGASVRAPSVYNTQPWRFAHRDDGTIEVWADRCQALPAADPAGRELVISCGAALATLVLGIRWFGHQAVVRRLPDPAQPNLLAHVAAGPAYSPGQQELDMFHAVLDRHTHRGRFADIAVAPALLARLTTLARSAGVRACLIRDQRKLRRMTRLTTAAQRIQLRQPPVQDELTYWLRAADTPERDGIVSPEPDPPAGTTPVRFRDTRPDALPDRRATTILLASGRDDPMAWLRAGEALQRMLLHAARHGVNAAIYTQPLEVPSVRARMAALTGGGYPQMLFQLGRSRGVSTAARRTPAEVLVPAAPSLLAEHG</sequence>
<accession>A0A7W7MIK9</accession>